<protein>
    <submittedName>
        <fullName evidence="1">Uncharacterized protein</fullName>
    </submittedName>
</protein>
<sequence>MKVKGWNNGSPLETGAGYGIRISRKDREAYFRREWESVIIDLEGGSTIEVNISESFWRDCIELRSARIGKWMIRKELAPWEKNNPPSLELKHIEGRKFKLKNT</sequence>
<organism evidence="1 2">
    <name type="scientific">candidate division MSBL1 archaeon SCGC-AAA385D11</name>
    <dbReference type="NCBI Taxonomy" id="1698286"/>
    <lineage>
        <taxon>Archaea</taxon>
        <taxon>Methanobacteriati</taxon>
        <taxon>Methanobacteriota</taxon>
        <taxon>candidate division MSBL1</taxon>
    </lineage>
</organism>
<comment type="caution">
    <text evidence="1">The sequence shown here is derived from an EMBL/GenBank/DDBJ whole genome shotgun (WGS) entry which is preliminary data.</text>
</comment>
<accession>A0A133VPB1</accession>
<reference evidence="1 2" key="1">
    <citation type="journal article" date="2016" name="Sci. Rep.">
        <title>Metabolic traits of an uncultured archaeal lineage -MSBL1- from brine pools of the Red Sea.</title>
        <authorList>
            <person name="Mwirichia R."/>
            <person name="Alam I."/>
            <person name="Rashid M."/>
            <person name="Vinu M."/>
            <person name="Ba-Alawi W."/>
            <person name="Anthony Kamau A."/>
            <person name="Kamanda Ngugi D."/>
            <person name="Goker M."/>
            <person name="Klenk H.P."/>
            <person name="Bajic V."/>
            <person name="Stingl U."/>
        </authorList>
    </citation>
    <scope>NUCLEOTIDE SEQUENCE [LARGE SCALE GENOMIC DNA]</scope>
    <source>
        <strain evidence="1">SCGC-AAA385D11</strain>
    </source>
</reference>
<evidence type="ECO:0000313" key="1">
    <source>
        <dbReference type="EMBL" id="KXB08279.1"/>
    </source>
</evidence>
<dbReference type="AlphaFoldDB" id="A0A133VPB1"/>
<gene>
    <name evidence="1" type="ORF">AKJ58_00320</name>
</gene>
<proteinExistence type="predicted"/>
<dbReference type="EMBL" id="LHYK01000004">
    <property type="protein sequence ID" value="KXB08279.1"/>
    <property type="molecule type" value="Genomic_DNA"/>
</dbReference>
<keyword evidence="2" id="KW-1185">Reference proteome</keyword>
<evidence type="ECO:0000313" key="2">
    <source>
        <dbReference type="Proteomes" id="UP000070256"/>
    </source>
</evidence>
<name>A0A133VPB1_9EURY</name>
<dbReference type="Proteomes" id="UP000070256">
    <property type="component" value="Unassembled WGS sequence"/>
</dbReference>